<feature type="compositionally biased region" description="Basic and acidic residues" evidence="3">
    <location>
        <begin position="1"/>
        <end position="15"/>
    </location>
</feature>
<keyword evidence="6" id="KW-1185">Reference proteome</keyword>
<dbReference type="GO" id="GO:0016747">
    <property type="term" value="F:acyltransferase activity, transferring groups other than amino-acyl groups"/>
    <property type="evidence" value="ECO:0007669"/>
    <property type="project" value="InterPro"/>
</dbReference>
<feature type="domain" description="N-acetyltransferase" evidence="4">
    <location>
        <begin position="26"/>
        <end position="187"/>
    </location>
</feature>
<dbReference type="PANTHER" id="PTHR43072:SF51">
    <property type="entry name" value="ABC SUPERFAMILY TRANSPORT PROTEIN"/>
    <property type="match status" value="1"/>
</dbReference>
<dbReference type="KEGG" id="saca:FFV09_05270"/>
<dbReference type="InterPro" id="IPR016181">
    <property type="entry name" value="Acyl_CoA_acyltransferase"/>
</dbReference>
<name>A0A4Y6UUE1_SACBS</name>
<evidence type="ECO:0000256" key="3">
    <source>
        <dbReference type="SAM" id="MobiDB-lite"/>
    </source>
</evidence>
<feature type="region of interest" description="Disordered" evidence="3">
    <location>
        <begin position="186"/>
        <end position="208"/>
    </location>
</feature>
<keyword evidence="2" id="KW-0012">Acyltransferase</keyword>
<reference evidence="5 6" key="1">
    <citation type="submission" date="2019-06" db="EMBL/GenBank/DDBJ databases">
        <title>Saccharibacillus brassicae sp. nov., an endophytic bacterium isolated from Chinese cabbage seeds (Brassica pekinensis).</title>
        <authorList>
            <person name="Jiang L."/>
            <person name="Lee J."/>
            <person name="Kim S.W."/>
        </authorList>
    </citation>
    <scope>NUCLEOTIDE SEQUENCE [LARGE SCALE GENOMIC DNA]</scope>
    <source>
        <strain evidence="6">KCTC 43072 / ATSA2</strain>
    </source>
</reference>
<gene>
    <name evidence="5" type="ORF">FFV09_05270</name>
</gene>
<dbReference type="PROSITE" id="PS51186">
    <property type="entry name" value="GNAT"/>
    <property type="match status" value="1"/>
</dbReference>
<dbReference type="SUPFAM" id="SSF55729">
    <property type="entry name" value="Acyl-CoA N-acyltransferases (Nat)"/>
    <property type="match status" value="1"/>
</dbReference>
<dbReference type="Proteomes" id="UP000316968">
    <property type="component" value="Chromosome"/>
</dbReference>
<organism evidence="5 6">
    <name type="scientific">Saccharibacillus brassicae</name>
    <dbReference type="NCBI Taxonomy" id="2583377"/>
    <lineage>
        <taxon>Bacteria</taxon>
        <taxon>Bacillati</taxon>
        <taxon>Bacillota</taxon>
        <taxon>Bacilli</taxon>
        <taxon>Bacillales</taxon>
        <taxon>Paenibacillaceae</taxon>
        <taxon>Saccharibacillus</taxon>
    </lineage>
</organism>
<evidence type="ECO:0000256" key="2">
    <source>
        <dbReference type="ARBA" id="ARBA00023315"/>
    </source>
</evidence>
<evidence type="ECO:0000313" key="5">
    <source>
        <dbReference type="EMBL" id="QDH20320.1"/>
    </source>
</evidence>
<evidence type="ECO:0000313" key="6">
    <source>
        <dbReference type="Proteomes" id="UP000316968"/>
    </source>
</evidence>
<dbReference type="CDD" id="cd04301">
    <property type="entry name" value="NAT_SF"/>
    <property type="match status" value="1"/>
</dbReference>
<dbReference type="AlphaFoldDB" id="A0A4Y6UUE1"/>
<evidence type="ECO:0000259" key="4">
    <source>
        <dbReference type="PROSITE" id="PS51186"/>
    </source>
</evidence>
<dbReference type="Gene3D" id="3.40.630.30">
    <property type="match status" value="1"/>
</dbReference>
<accession>A0A4Y6UUE1</accession>
<dbReference type="PANTHER" id="PTHR43072">
    <property type="entry name" value="N-ACETYLTRANSFERASE"/>
    <property type="match status" value="1"/>
</dbReference>
<evidence type="ECO:0000256" key="1">
    <source>
        <dbReference type="ARBA" id="ARBA00022679"/>
    </source>
</evidence>
<feature type="region of interest" description="Disordered" evidence="3">
    <location>
        <begin position="1"/>
        <end position="28"/>
    </location>
</feature>
<dbReference type="Pfam" id="PF00583">
    <property type="entry name" value="Acetyltransf_1"/>
    <property type="match status" value="1"/>
</dbReference>
<keyword evidence="1 5" id="KW-0808">Transferase</keyword>
<protein>
    <submittedName>
        <fullName evidence="5">GNAT family N-acetyltransferase</fullName>
    </submittedName>
</protein>
<dbReference type="InterPro" id="IPR000182">
    <property type="entry name" value="GNAT_dom"/>
</dbReference>
<dbReference type="RefSeq" id="WP_141446732.1">
    <property type="nucleotide sequence ID" value="NZ_CP041217.1"/>
</dbReference>
<proteinExistence type="predicted"/>
<sequence>MDPHKKQAAPRERPTVDQGGSREPSYRIRPATAEDLPFLWDMLFESLYVQEGAEPFDRSILEQPSMRKYAEDWGRAGDFGVIAEAPDGTPLGSATARYFGADNRGYGYVAPDVPELGMALLPGSRGQGIGTALLERLLDGLRERGARRASLSVDPGNESAMKLYRRFGFEEVGREGTSITLMASLGKEGADPTPSEALSSAGEAGTANAAERYAAPGEAELERDPLIVSLRPEPYARMLAGTKKHEFRRRFAGRPAGAYLYVSAPVGAIAAYAQFGRPIAGTPEELAALAERDEPGSYAQTLAYFDGTKRGFAVPILAVRPIAPLPLADMRGTFGFPPPRSYRRLDAASALGRELAERLAAAGEGPEPG</sequence>
<dbReference type="EMBL" id="CP041217">
    <property type="protein sequence ID" value="QDH20320.1"/>
    <property type="molecule type" value="Genomic_DNA"/>
</dbReference>
<dbReference type="OrthoDB" id="9790865at2"/>